<gene>
    <name evidence="1" type="ORF">HOLDEFILI_03229</name>
</gene>
<sequence>MSHSPIVNSSNYAPVSISTFSSRKMNKLTEAEITYLYQMGMDISNSLAHN</sequence>
<name>B9YBM2_9FIRM</name>
<reference evidence="1 2" key="2">
    <citation type="submission" date="2009-02" db="EMBL/GenBank/DDBJ databases">
        <title>Draft genome sequence of Holdemania filiformis DSM 12042.</title>
        <authorList>
            <person name="Sudarsanam P."/>
            <person name="Ley R."/>
            <person name="Guruge J."/>
            <person name="Turnbaugh P.J."/>
            <person name="Mahowald M."/>
            <person name="Liep D."/>
            <person name="Gordon J."/>
        </authorList>
    </citation>
    <scope>NUCLEOTIDE SEQUENCE [LARGE SCALE GENOMIC DNA]</scope>
    <source>
        <strain evidence="1 2">DSM 12042</strain>
    </source>
</reference>
<evidence type="ECO:0000313" key="1">
    <source>
        <dbReference type="EMBL" id="EEF66625.1"/>
    </source>
</evidence>
<comment type="caution">
    <text evidence="1">The sequence shown here is derived from an EMBL/GenBank/DDBJ whole genome shotgun (WGS) entry which is preliminary data.</text>
</comment>
<proteinExistence type="predicted"/>
<dbReference type="EMBL" id="ACCF01000202">
    <property type="protein sequence ID" value="EEF66625.1"/>
    <property type="molecule type" value="Genomic_DNA"/>
</dbReference>
<dbReference type="AlphaFoldDB" id="B9YBM2"/>
<protein>
    <submittedName>
        <fullName evidence="1">Uncharacterized protein</fullName>
    </submittedName>
</protein>
<dbReference type="HOGENOM" id="CLU_3118610_0_0_9"/>
<organism evidence="1 2">
    <name type="scientific">Holdemania filiformis DSM 12042</name>
    <dbReference type="NCBI Taxonomy" id="545696"/>
    <lineage>
        <taxon>Bacteria</taxon>
        <taxon>Bacillati</taxon>
        <taxon>Bacillota</taxon>
        <taxon>Erysipelotrichia</taxon>
        <taxon>Erysipelotrichales</taxon>
        <taxon>Erysipelotrichaceae</taxon>
        <taxon>Holdemania</taxon>
    </lineage>
</organism>
<reference evidence="1 2" key="1">
    <citation type="submission" date="2008-12" db="EMBL/GenBank/DDBJ databases">
        <authorList>
            <person name="Fulton L."/>
            <person name="Clifton S."/>
            <person name="Fulton B."/>
            <person name="Xu J."/>
            <person name="Minx P."/>
            <person name="Pepin K.H."/>
            <person name="Johnson M."/>
            <person name="Bhonagiri V."/>
            <person name="Nash W.E."/>
            <person name="Mardis E.R."/>
            <person name="Wilson R.K."/>
        </authorList>
    </citation>
    <scope>NUCLEOTIDE SEQUENCE [LARGE SCALE GENOMIC DNA]</scope>
    <source>
        <strain evidence="1 2">DSM 12042</strain>
    </source>
</reference>
<accession>B9YBM2</accession>
<dbReference type="Proteomes" id="UP000005950">
    <property type="component" value="Unassembled WGS sequence"/>
</dbReference>
<evidence type="ECO:0000313" key="2">
    <source>
        <dbReference type="Proteomes" id="UP000005950"/>
    </source>
</evidence>